<dbReference type="Gene3D" id="2.60.40.1670">
    <property type="entry name" value="beta-sandwich domain of Sec23/24"/>
    <property type="match status" value="2"/>
</dbReference>
<dbReference type="AlphaFoldDB" id="A0A443N022"/>
<reference evidence="12 13" key="1">
    <citation type="journal article" date="2019" name="Nat. Plants">
        <title>Stout camphor tree genome fills gaps in understanding of flowering plant genome evolution.</title>
        <authorList>
            <person name="Chaw S.M."/>
            <person name="Liu Y.C."/>
            <person name="Wu Y.W."/>
            <person name="Wang H.Y."/>
            <person name="Lin C.I."/>
            <person name="Wu C.S."/>
            <person name="Ke H.M."/>
            <person name="Chang L.Y."/>
            <person name="Hsu C.Y."/>
            <person name="Yang H.T."/>
            <person name="Sudianto E."/>
            <person name="Hsu M.H."/>
            <person name="Wu K.P."/>
            <person name="Wang L.N."/>
            <person name="Leebens-Mack J.H."/>
            <person name="Tsai I.J."/>
        </authorList>
    </citation>
    <scope>NUCLEOTIDE SEQUENCE [LARGE SCALE GENOMIC DNA]</scope>
    <source>
        <strain evidence="13">cv. Chaw 1501</strain>
        <tissue evidence="12">Young leaves</tissue>
    </source>
</reference>
<dbReference type="GO" id="GO:0008270">
    <property type="term" value="F:zinc ion binding"/>
    <property type="evidence" value="ECO:0007669"/>
    <property type="project" value="InterPro"/>
</dbReference>
<dbReference type="GO" id="GO:0000149">
    <property type="term" value="F:SNARE binding"/>
    <property type="evidence" value="ECO:0007669"/>
    <property type="project" value="TreeGrafter"/>
</dbReference>
<keyword evidence="7" id="KW-0333">Golgi apparatus</keyword>
<dbReference type="GO" id="GO:0000139">
    <property type="term" value="C:Golgi membrane"/>
    <property type="evidence" value="ECO:0007669"/>
    <property type="project" value="UniProtKB-SubCell"/>
</dbReference>
<evidence type="ECO:0000313" key="13">
    <source>
        <dbReference type="Proteomes" id="UP000283530"/>
    </source>
</evidence>
<dbReference type="InterPro" id="IPR007123">
    <property type="entry name" value="Gelsolin-like_dom"/>
</dbReference>
<keyword evidence="5" id="KW-0963">Cytoplasm</keyword>
<dbReference type="Gene3D" id="1.20.120.730">
    <property type="entry name" value="Sec23/Sec24 helical domain"/>
    <property type="match status" value="1"/>
</dbReference>
<dbReference type="InterPro" id="IPR036465">
    <property type="entry name" value="vWFA_dom_sf"/>
</dbReference>
<dbReference type="Pfam" id="PF04811">
    <property type="entry name" value="Sec23_trunk"/>
    <property type="match status" value="1"/>
</dbReference>
<comment type="caution">
    <text evidence="12">The sequence shown here is derived from an EMBL/GenBank/DDBJ whole genome shotgun (WGS) entry which is preliminary data.</text>
</comment>
<gene>
    <name evidence="12" type="ORF">CKAN_00000300</name>
</gene>
<dbReference type="PANTHER" id="PTHR13803:SF39">
    <property type="entry name" value="SECRETORY 24AB, ISOFORM A"/>
    <property type="match status" value="1"/>
</dbReference>
<feature type="compositionally biased region" description="Low complexity" evidence="8">
    <location>
        <begin position="57"/>
        <end position="71"/>
    </location>
</feature>
<organism evidence="12 13">
    <name type="scientific">Cinnamomum micranthum f. kanehirae</name>
    <dbReference type="NCBI Taxonomy" id="337451"/>
    <lineage>
        <taxon>Eukaryota</taxon>
        <taxon>Viridiplantae</taxon>
        <taxon>Streptophyta</taxon>
        <taxon>Embryophyta</taxon>
        <taxon>Tracheophyta</taxon>
        <taxon>Spermatophyta</taxon>
        <taxon>Magnoliopsida</taxon>
        <taxon>Magnoliidae</taxon>
        <taxon>Laurales</taxon>
        <taxon>Lauraceae</taxon>
        <taxon>Cinnamomum</taxon>
    </lineage>
</organism>
<keyword evidence="4" id="KW-0813">Transport</keyword>
<dbReference type="Pfam" id="PF00626">
    <property type="entry name" value="Gelsolin"/>
    <property type="match status" value="1"/>
</dbReference>
<dbReference type="InterPro" id="IPR036180">
    <property type="entry name" value="Gelsolin-like_dom_sf"/>
</dbReference>
<dbReference type="InterPro" id="IPR050550">
    <property type="entry name" value="SEC23_SEC24_subfamily"/>
</dbReference>
<dbReference type="FunFam" id="3.40.50.410:FF:000020">
    <property type="entry name" value="protein transport protein Sec24D isoform X1"/>
    <property type="match status" value="1"/>
</dbReference>
<feature type="domain" description="Sec23/Sec24 trunk" evidence="11">
    <location>
        <begin position="401"/>
        <end position="637"/>
    </location>
</feature>
<dbReference type="Gene3D" id="3.40.20.10">
    <property type="entry name" value="Severin"/>
    <property type="match status" value="1"/>
</dbReference>
<feature type="domain" description="Zinc finger Sec23/Sec24-type" evidence="10">
    <location>
        <begin position="326"/>
        <end position="364"/>
    </location>
</feature>
<evidence type="ECO:0000256" key="7">
    <source>
        <dbReference type="ARBA" id="ARBA00023034"/>
    </source>
</evidence>
<name>A0A443N022_9MAGN</name>
<dbReference type="SUPFAM" id="SSF82919">
    <property type="entry name" value="Zn-finger domain of Sec23/24"/>
    <property type="match status" value="1"/>
</dbReference>
<proteinExistence type="inferred from homology"/>
<feature type="region of interest" description="Disordered" evidence="8">
    <location>
        <begin position="41"/>
        <end position="72"/>
    </location>
</feature>
<dbReference type="SUPFAM" id="SSF53300">
    <property type="entry name" value="vWA-like"/>
    <property type="match status" value="1"/>
</dbReference>
<dbReference type="CDD" id="cd01479">
    <property type="entry name" value="Sec24-like"/>
    <property type="match status" value="1"/>
</dbReference>
<comment type="similarity">
    <text evidence="3">Belongs to the SEC23/SEC24 family. SEC24 subfamily.</text>
</comment>
<keyword evidence="13" id="KW-1185">Reference proteome</keyword>
<dbReference type="Gene3D" id="3.40.50.410">
    <property type="entry name" value="von Willebrand factor, type A domain"/>
    <property type="match status" value="1"/>
</dbReference>
<dbReference type="SUPFAM" id="SSF81995">
    <property type="entry name" value="beta-sandwich domain of Sec23/24"/>
    <property type="match status" value="1"/>
</dbReference>
<dbReference type="InterPro" id="IPR041742">
    <property type="entry name" value="Sec24-like_trunk_dom"/>
</dbReference>
<dbReference type="InterPro" id="IPR006896">
    <property type="entry name" value="Sec23/24_trunk_dom"/>
</dbReference>
<evidence type="ECO:0000256" key="1">
    <source>
        <dbReference type="ARBA" id="ARBA00004394"/>
    </source>
</evidence>
<dbReference type="GO" id="GO:0006886">
    <property type="term" value="P:intracellular protein transport"/>
    <property type="evidence" value="ECO:0007669"/>
    <property type="project" value="InterPro"/>
</dbReference>
<dbReference type="PANTHER" id="PTHR13803">
    <property type="entry name" value="SEC24-RELATED PROTEIN"/>
    <property type="match status" value="1"/>
</dbReference>
<dbReference type="Pfam" id="PF04810">
    <property type="entry name" value="zf-Sec23_Sec24"/>
    <property type="match status" value="1"/>
</dbReference>
<evidence type="ECO:0000259" key="10">
    <source>
        <dbReference type="Pfam" id="PF04810"/>
    </source>
</evidence>
<accession>A0A443N022</accession>
<sequence length="865" mass="95355">MQPMGNEKPEPTNFPGRPTYPSGAAAQPAMPFLSSGLAAGSEASVYRPPPPVRFNGPSVPTPVSSYSSPDVGVHQHPHLTNYPSMAQPVTPYGPPRTPQPVSVPPPPMGQPQVFAPVSARPQYQVPLVPMGPSHQSVNPIIPPRGNMPSSRLKASFSAPKQIFQPSLHGYPSRQPNSAAHVPPVQGPPFAAHQGGFVPPPQTVAPLAISSREQMHYPSAGPPMGVQGLVEEFNSLSIGSVPGSVDSGIDSKVLLRPLDGDVDPSFFVERYPLICHPRYLRLTTCSIPNSQSLLSRWHLPLGVVVHPLAEAPDGEEVPVVNFGPTGIIRCRRCRTYINPYVTFTDGGRKWRCNICAFLNDVAGDYFSNLDAHGRRCDADQRPELSKGSVEFVAPTEYMVRPPMPPIYFFLIDVSLSAVKSGMLEIVANTIKSCLVELPGSSRTQIGFITFDSTLHFYNMKASLTQPQMMVVGDLDDIFVPLPDDLLVNLSESRSVVDAFLDSLPSMFQDNVNIESAFGPALKASFMVMSQLGGKLLIFQSTLPSLGIGHLKLRGDDLRIYGTDKEHSLRVPEDPFYKQMAADLTKYQIGVNIYAFSDKYSDIASLGTLAKYTGSQVYYYPSFQGGFHKEKFRHELARDLRRETAWEAVMRIRCGKVTSLARERYTSSSGESRIRVQTAAAPVVSDLGEMYRLADTGAIVSVLSRLAIEKTLSNKLEDARHAVLFRIVKGLREYRNLYAVQHPGYNMMVLPVKRLLKLLYPSLIRIDGYLAKGPTSADDWSKVLKRLPLAAESLDPRGLFIYDDGFRFIIWFGRMLSSDIISNLLGVDLTRFTDLSKVRVSCFAILCLCELPCAACRRPHLRLRLKD</sequence>
<dbReference type="Proteomes" id="UP000283530">
    <property type="component" value="Unassembled WGS sequence"/>
</dbReference>
<dbReference type="GO" id="GO:0090110">
    <property type="term" value="P:COPII-coated vesicle cargo loading"/>
    <property type="evidence" value="ECO:0007669"/>
    <property type="project" value="TreeGrafter"/>
</dbReference>
<dbReference type="GO" id="GO:0030127">
    <property type="term" value="C:COPII vesicle coat"/>
    <property type="evidence" value="ECO:0007669"/>
    <property type="project" value="InterPro"/>
</dbReference>
<dbReference type="EMBL" id="QPKB01000001">
    <property type="protein sequence ID" value="RWR71820.1"/>
    <property type="molecule type" value="Genomic_DNA"/>
</dbReference>
<dbReference type="InterPro" id="IPR036174">
    <property type="entry name" value="Znf_Sec23_Sec24_sf"/>
</dbReference>
<dbReference type="STRING" id="337451.A0A443N022"/>
<evidence type="ECO:0000313" key="12">
    <source>
        <dbReference type="EMBL" id="RWR71820.1"/>
    </source>
</evidence>
<dbReference type="OrthoDB" id="49016at2759"/>
<dbReference type="InterPro" id="IPR006895">
    <property type="entry name" value="Znf_Sec23_Sec24"/>
</dbReference>
<evidence type="ECO:0000256" key="5">
    <source>
        <dbReference type="ARBA" id="ARBA00022490"/>
    </source>
</evidence>
<evidence type="ECO:0000259" key="9">
    <source>
        <dbReference type="Pfam" id="PF00626"/>
    </source>
</evidence>
<dbReference type="SUPFAM" id="SSF81811">
    <property type="entry name" value="Helical domain of Sec23/24"/>
    <property type="match status" value="1"/>
</dbReference>
<evidence type="ECO:0000256" key="2">
    <source>
        <dbReference type="ARBA" id="ARBA00004496"/>
    </source>
</evidence>
<feature type="domain" description="Gelsolin-like" evidence="9">
    <location>
        <begin position="783"/>
        <end position="829"/>
    </location>
</feature>
<protein>
    <submittedName>
        <fullName evidence="12">Protein transport protein Sec24-like protein</fullName>
    </submittedName>
</protein>
<evidence type="ECO:0000256" key="4">
    <source>
        <dbReference type="ARBA" id="ARBA00022448"/>
    </source>
</evidence>
<evidence type="ECO:0000256" key="6">
    <source>
        <dbReference type="ARBA" id="ARBA00022927"/>
    </source>
</evidence>
<evidence type="ECO:0000256" key="3">
    <source>
        <dbReference type="ARBA" id="ARBA00008334"/>
    </source>
</evidence>
<dbReference type="InterPro" id="IPR029006">
    <property type="entry name" value="ADF-H/Gelsolin-like_dom_sf"/>
</dbReference>
<keyword evidence="6" id="KW-0653">Protein transport</keyword>
<dbReference type="SUPFAM" id="SSF82754">
    <property type="entry name" value="C-terminal, gelsolin-like domain of Sec23/24"/>
    <property type="match status" value="1"/>
</dbReference>
<dbReference type="GO" id="GO:0070971">
    <property type="term" value="C:endoplasmic reticulum exit site"/>
    <property type="evidence" value="ECO:0007669"/>
    <property type="project" value="TreeGrafter"/>
</dbReference>
<dbReference type="Gene3D" id="2.30.30.380">
    <property type="entry name" value="Zn-finger domain of Sec23/24"/>
    <property type="match status" value="1"/>
</dbReference>
<dbReference type="InterPro" id="IPR036175">
    <property type="entry name" value="Sec23/24_helical_dom_sf"/>
</dbReference>
<evidence type="ECO:0000259" key="11">
    <source>
        <dbReference type="Pfam" id="PF04811"/>
    </source>
</evidence>
<comment type="subcellular location">
    <subcellularLocation>
        <location evidence="2">Cytoplasm</location>
    </subcellularLocation>
    <subcellularLocation>
        <location evidence="1">Golgi apparatus membrane</location>
    </subcellularLocation>
</comment>
<feature type="region of interest" description="Disordered" evidence="8">
    <location>
        <begin position="1"/>
        <end position="28"/>
    </location>
</feature>
<evidence type="ECO:0000256" key="8">
    <source>
        <dbReference type="SAM" id="MobiDB-lite"/>
    </source>
</evidence>